<dbReference type="Pfam" id="PF06898">
    <property type="entry name" value="YqfD"/>
    <property type="match status" value="1"/>
</dbReference>
<keyword evidence="1" id="KW-0812">Transmembrane</keyword>
<dbReference type="RefSeq" id="WP_068607748.1">
    <property type="nucleotide sequence ID" value="NZ_CP011388.1"/>
</dbReference>
<dbReference type="STRING" id="1178515.SY83_14760"/>
<proteinExistence type="predicted"/>
<dbReference type="KEGG" id="pswu:SY83_14760"/>
<reference evidence="2 3" key="1">
    <citation type="submission" date="2015-01" db="EMBL/GenBank/DDBJ databases">
        <title>Paenibacillus swuensis/DY6/whole genome sequencing.</title>
        <authorList>
            <person name="Kim M.K."/>
            <person name="Srinivasan S."/>
            <person name="Lee J.-J."/>
        </authorList>
    </citation>
    <scope>NUCLEOTIDE SEQUENCE [LARGE SCALE GENOMIC DNA]</scope>
    <source>
        <strain evidence="2 3">DY6</strain>
    </source>
</reference>
<dbReference type="AlphaFoldDB" id="A0A172TJV8"/>
<keyword evidence="3" id="KW-1185">Reference proteome</keyword>
<dbReference type="InterPro" id="IPR010690">
    <property type="entry name" value="YqfD"/>
</dbReference>
<dbReference type="Proteomes" id="UP000076927">
    <property type="component" value="Chromosome"/>
</dbReference>
<organism evidence="2 3">
    <name type="scientific">Paenibacillus swuensis</name>
    <dbReference type="NCBI Taxonomy" id="1178515"/>
    <lineage>
        <taxon>Bacteria</taxon>
        <taxon>Bacillati</taxon>
        <taxon>Bacillota</taxon>
        <taxon>Bacilli</taxon>
        <taxon>Bacillales</taxon>
        <taxon>Paenibacillaceae</taxon>
        <taxon>Paenibacillus</taxon>
    </lineage>
</organism>
<dbReference type="PATRIC" id="fig|1178515.4.peg.2965"/>
<sequence>MKSQSILALQGYVTIRVVGREPERLINLAAAKKFTLWNIQNMDSHELQLNILLKDFFRIRPLLRQTGCVLRVKKRHGFPFFLRKAEKRKWFGLGMLGFLAGIYLLSSIVWQVTVSGNDTIPDEDILAEARKQGVYSMQWKFRMKDPAVTSKILINNIPGVSWVGMEVKGSRVHFNIVEADSPEKRELMSPRNLVSSSDAVITHIFAERGRPIVKVHDRVQKGQVLIKGIYGDEENQEAVISEGTVRGLVWHEFQIVSPLKQKYKVYTGATMNRNYIITGNRALKIWGYGKVPFSKYETINVMHKLQWRSYGIPVGTMTQKLLEVRFDERKLDVPAAREIGLQQARAEILSKTEVKPKIVAEKILHDKTDNGKVYMKVLIEAEENISVEQPIIGQGE</sequence>
<dbReference type="OrthoDB" id="1640349at2"/>
<keyword evidence="1" id="KW-1133">Transmembrane helix</keyword>
<dbReference type="PIRSF" id="PIRSF029895">
    <property type="entry name" value="SpoIV"/>
    <property type="match status" value="1"/>
</dbReference>
<name>A0A172TJV8_9BACL</name>
<accession>A0A172TJV8</accession>
<evidence type="ECO:0000313" key="2">
    <source>
        <dbReference type="EMBL" id="ANE47318.1"/>
    </source>
</evidence>
<dbReference type="NCBIfam" id="TIGR02876">
    <property type="entry name" value="spore_yqfD"/>
    <property type="match status" value="1"/>
</dbReference>
<keyword evidence="1" id="KW-0472">Membrane</keyword>
<evidence type="ECO:0000313" key="3">
    <source>
        <dbReference type="Proteomes" id="UP000076927"/>
    </source>
</evidence>
<gene>
    <name evidence="2" type="ORF">SY83_14760</name>
</gene>
<feature type="transmembrane region" description="Helical" evidence="1">
    <location>
        <begin position="90"/>
        <end position="110"/>
    </location>
</feature>
<protein>
    <submittedName>
        <fullName evidence="2">Sporulation protein</fullName>
    </submittedName>
</protein>
<dbReference type="EMBL" id="CP011388">
    <property type="protein sequence ID" value="ANE47318.1"/>
    <property type="molecule type" value="Genomic_DNA"/>
</dbReference>
<evidence type="ECO:0000256" key="1">
    <source>
        <dbReference type="SAM" id="Phobius"/>
    </source>
</evidence>